<evidence type="ECO:0000256" key="3">
    <source>
        <dbReference type="ARBA" id="ARBA00022970"/>
    </source>
</evidence>
<dbReference type="SMR" id="Q139W5"/>
<dbReference type="PANTHER" id="PTHR30483:SF38">
    <property type="entry name" value="BLR7848 PROTEIN"/>
    <property type="match status" value="1"/>
</dbReference>
<feature type="chain" id="PRO_5004182107" evidence="4">
    <location>
        <begin position="27"/>
        <end position="385"/>
    </location>
</feature>
<dbReference type="Proteomes" id="UP000001818">
    <property type="component" value="Chromosome"/>
</dbReference>
<dbReference type="Gene3D" id="3.40.50.2300">
    <property type="match status" value="2"/>
</dbReference>
<dbReference type="PDBsum" id="3UK0"/>
<evidence type="ECO:0007829" key="8">
    <source>
        <dbReference type="PDB" id="3UK0"/>
    </source>
</evidence>
<evidence type="ECO:0000256" key="4">
    <source>
        <dbReference type="SAM" id="SignalP"/>
    </source>
</evidence>
<keyword evidence="6" id="KW-0675">Receptor</keyword>
<accession>Q139W5</accession>
<evidence type="ECO:0000313" key="7">
    <source>
        <dbReference type="Proteomes" id="UP000001818"/>
    </source>
</evidence>
<comment type="similarity">
    <text evidence="1">Belongs to the leucine-binding protein family.</text>
</comment>
<dbReference type="GO" id="GO:0006865">
    <property type="term" value="P:amino acid transport"/>
    <property type="evidence" value="ECO:0007669"/>
    <property type="project" value="UniProtKB-KW"/>
</dbReference>
<dbReference type="InterPro" id="IPR028081">
    <property type="entry name" value="Leu-bd"/>
</dbReference>
<dbReference type="PANTHER" id="PTHR30483">
    <property type="entry name" value="LEUCINE-SPECIFIC-BINDING PROTEIN"/>
    <property type="match status" value="1"/>
</dbReference>
<dbReference type="SUPFAM" id="SSF53822">
    <property type="entry name" value="Periplasmic binding protein-like I"/>
    <property type="match status" value="1"/>
</dbReference>
<dbReference type="CDD" id="cd06333">
    <property type="entry name" value="PBP1_ABC_RPA1789-like"/>
    <property type="match status" value="1"/>
</dbReference>
<dbReference type="AlphaFoldDB" id="Q139W5"/>
<dbReference type="InterPro" id="IPR028082">
    <property type="entry name" value="Peripla_BP_I"/>
</dbReference>
<dbReference type="HOGENOM" id="CLU_027128_0_1_5"/>
<dbReference type="PDB" id="3UK0">
    <property type="method" value="X-ray"/>
    <property type="resolution" value="1.49 A"/>
    <property type="chains" value="A=26-385"/>
</dbReference>
<feature type="signal peptide" evidence="4">
    <location>
        <begin position="1"/>
        <end position="26"/>
    </location>
</feature>
<keyword evidence="3" id="KW-0813">Transport</keyword>
<gene>
    <name evidence="6" type="ordered locus">RPD_1889</name>
</gene>
<dbReference type="EvolutionaryTrace" id="Q139W5"/>
<evidence type="ECO:0000259" key="5">
    <source>
        <dbReference type="Pfam" id="PF13458"/>
    </source>
</evidence>
<sequence length="385" mass="41105" precursor="true">MTKFKLSVAAFAVAIALPALSGAALAETNEITVGISVTTTGPAAALGIPERNALEFVVKEISGHPIKIIVLDDGGDPTAATTNARRFVTESKADVIMGSSVTPPSVAISNVANEAQIPHIALAPLPITPERAKWSVVMPQPIPIMGKVLYEHMKKNNVKTVGYIGYSDSYGDLWFNDLKKQGEAMGLKIVGEERFARPDTSVAGQALKLVAANPDAILVGASGTAAALPQTTLRERGYNGLIYQTHGAASMDFIRIAGKSAEGVLMASGPVMDPEGQDDTALTKKPGMALVKVYEEKYGPSSRSQFAGHSYDAFKVLERVVPVALKKAKPGTQEFREALREAFLTEKDIAASQGVYNFTETDRYGLDDRSRILLTVKNGKYVIVK</sequence>
<dbReference type="EMBL" id="CP000283">
    <property type="protein sequence ID" value="ABE39124.1"/>
    <property type="molecule type" value="Genomic_DNA"/>
</dbReference>
<dbReference type="STRING" id="316057.RPD_1889"/>
<evidence type="ECO:0000256" key="1">
    <source>
        <dbReference type="ARBA" id="ARBA00010062"/>
    </source>
</evidence>
<evidence type="ECO:0000313" key="6">
    <source>
        <dbReference type="EMBL" id="ABE39124.1"/>
    </source>
</evidence>
<dbReference type="eggNOG" id="COG0683">
    <property type="taxonomic scope" value="Bacteria"/>
</dbReference>
<keyword evidence="2 4" id="KW-0732">Signal</keyword>
<protein>
    <submittedName>
        <fullName evidence="6">Extracellular ligand-binding receptor</fullName>
    </submittedName>
</protein>
<dbReference type="KEGG" id="rpd:RPD_1889"/>
<keyword evidence="3" id="KW-0029">Amino-acid transport</keyword>
<dbReference type="InterPro" id="IPR051010">
    <property type="entry name" value="BCAA_transport"/>
</dbReference>
<dbReference type="Pfam" id="PF13458">
    <property type="entry name" value="Peripla_BP_6"/>
    <property type="match status" value="1"/>
</dbReference>
<reference evidence="8" key="2">
    <citation type="journal article" date="2013" name="Proteins">
        <title>Structural and functional characterization of solute binding proteins for aromatic compounds derived from lignin: p-coumaric acid and related aromatic acids.</title>
        <authorList>
            <person name="Tan K."/>
            <person name="Chang C."/>
            <person name="Cuff M."/>
            <person name="Osipiuk J."/>
            <person name="Landorf E."/>
            <person name="Mack J.C."/>
            <person name="Zerbs S."/>
            <person name="Joachimiak A."/>
            <person name="Collart F.R."/>
        </authorList>
    </citation>
    <scope>X-RAY CRYSTALLOGRAPHY (1.49 ANGSTROMS) OF 26-385</scope>
</reference>
<keyword evidence="8" id="KW-0002">3D-structure</keyword>
<name>Q139W5_RHOPS</name>
<feature type="domain" description="Leucine-binding protein" evidence="5">
    <location>
        <begin position="30"/>
        <end position="342"/>
    </location>
</feature>
<evidence type="ECO:0000256" key="2">
    <source>
        <dbReference type="ARBA" id="ARBA00022729"/>
    </source>
</evidence>
<dbReference type="BioCyc" id="RPAL316057:RPD_RS09485-MONOMER"/>
<proteinExistence type="evidence at protein level"/>
<reference evidence="6 7" key="1">
    <citation type="submission" date="2006-03" db="EMBL/GenBank/DDBJ databases">
        <title>Complete sequence of Rhodopseudomonas palustris BisB5.</title>
        <authorList>
            <consortium name="US DOE Joint Genome Institute"/>
            <person name="Copeland A."/>
            <person name="Lucas S."/>
            <person name="Lapidus A."/>
            <person name="Barry K."/>
            <person name="Detter J.C."/>
            <person name="Glavina del Rio T."/>
            <person name="Hammon N."/>
            <person name="Israni S."/>
            <person name="Dalin E."/>
            <person name="Tice H."/>
            <person name="Pitluck S."/>
            <person name="Chain P."/>
            <person name="Malfatti S."/>
            <person name="Shin M."/>
            <person name="Vergez L."/>
            <person name="Schmutz J."/>
            <person name="Larimer F."/>
            <person name="Land M."/>
            <person name="Hauser L."/>
            <person name="Pelletier D.A."/>
            <person name="Kyrpides N."/>
            <person name="Lykidis A."/>
            <person name="Oda Y."/>
            <person name="Harwood C.S."/>
            <person name="Richardson P."/>
        </authorList>
    </citation>
    <scope>NUCLEOTIDE SEQUENCE [LARGE SCALE GENOMIC DNA]</scope>
    <source>
        <strain evidence="6 7">BisB5</strain>
    </source>
</reference>
<organism evidence="6 7">
    <name type="scientific">Rhodopseudomonas palustris (strain BisB5)</name>
    <dbReference type="NCBI Taxonomy" id="316057"/>
    <lineage>
        <taxon>Bacteria</taxon>
        <taxon>Pseudomonadati</taxon>
        <taxon>Pseudomonadota</taxon>
        <taxon>Alphaproteobacteria</taxon>
        <taxon>Hyphomicrobiales</taxon>
        <taxon>Nitrobacteraceae</taxon>
        <taxon>Rhodopseudomonas</taxon>
    </lineage>
</organism>